<accession>A0A0F8YYK3</accession>
<reference evidence="2" key="1">
    <citation type="journal article" date="2015" name="Nature">
        <title>Complex archaea that bridge the gap between prokaryotes and eukaryotes.</title>
        <authorList>
            <person name="Spang A."/>
            <person name="Saw J.H."/>
            <person name="Jorgensen S.L."/>
            <person name="Zaremba-Niedzwiedzka K."/>
            <person name="Martijn J."/>
            <person name="Lind A.E."/>
            <person name="van Eijk R."/>
            <person name="Schleper C."/>
            <person name="Guy L."/>
            <person name="Ettema T.J."/>
        </authorList>
    </citation>
    <scope>NUCLEOTIDE SEQUENCE</scope>
</reference>
<dbReference type="EMBL" id="LAZR01066684">
    <property type="protein sequence ID" value="KKK53086.1"/>
    <property type="molecule type" value="Genomic_DNA"/>
</dbReference>
<name>A0A0F8YYK3_9ZZZZ</name>
<comment type="caution">
    <text evidence="2">The sequence shown here is derived from an EMBL/GenBank/DDBJ whole genome shotgun (WGS) entry which is preliminary data.</text>
</comment>
<keyword evidence="1" id="KW-0175">Coiled coil</keyword>
<gene>
    <name evidence="2" type="ORF">LCGC14_3098330</name>
</gene>
<dbReference type="AlphaFoldDB" id="A0A0F8YYK3"/>
<protein>
    <submittedName>
        <fullName evidence="2">Uncharacterized protein</fullName>
    </submittedName>
</protein>
<feature type="non-terminal residue" evidence="2">
    <location>
        <position position="1"/>
    </location>
</feature>
<evidence type="ECO:0000313" key="2">
    <source>
        <dbReference type="EMBL" id="KKK53086.1"/>
    </source>
</evidence>
<feature type="coiled-coil region" evidence="1">
    <location>
        <begin position="47"/>
        <end position="74"/>
    </location>
</feature>
<evidence type="ECO:0000256" key="1">
    <source>
        <dbReference type="SAM" id="Coils"/>
    </source>
</evidence>
<proteinExistence type="predicted"/>
<sequence>EKEGIAKVREVACKKAQEILDLRKKLADAEAEKVTRVVNKLKDMDKIHGQQDFIRKLQADLAEAKKELFDSNIEWAIETNKMLDENKRLSGGLGLMQINSKLVVNPNLCQVCGVYIKGMEHSCQ</sequence>
<organism evidence="2">
    <name type="scientific">marine sediment metagenome</name>
    <dbReference type="NCBI Taxonomy" id="412755"/>
    <lineage>
        <taxon>unclassified sequences</taxon>
        <taxon>metagenomes</taxon>
        <taxon>ecological metagenomes</taxon>
    </lineage>
</organism>